<protein>
    <recommendedName>
        <fullName evidence="4 11">Lipid-A-disaccharide synthase</fullName>
        <ecNumber evidence="3 11">2.4.1.182</ecNumber>
    </recommendedName>
</protein>
<accession>A0A7Z0QJ26</accession>
<dbReference type="AlphaFoldDB" id="A0A7Z0QJ26"/>
<reference evidence="13 14" key="3">
    <citation type="journal article" date="2022" name="Int. J. Syst. Evol. Microbiol.">
        <title>Strains of Bradyrhizobium barranii sp. nov. associated with legumes native to Canada are symbionts of soybeans and belong to different subspecies (subsp. barranii subsp. nov. and subsp. apii subsp. nov.) and symbiovars (sv. glycinearum and sv. septentrionale).</title>
        <authorList>
            <person name="Bromfield E.S.P."/>
            <person name="Cloutier S."/>
            <person name="Wasai-Hara S."/>
            <person name="Minamisawa K."/>
        </authorList>
    </citation>
    <scope>NUCLEOTIDE SEQUENCE [LARGE SCALE GENOMIC DNA]</scope>
    <source>
        <strain evidence="13 14">323S2</strain>
    </source>
</reference>
<dbReference type="SUPFAM" id="SSF53756">
    <property type="entry name" value="UDP-Glycosyltransferase/glycogen phosphorylase"/>
    <property type="match status" value="1"/>
</dbReference>
<dbReference type="GO" id="GO:0009245">
    <property type="term" value="P:lipid A biosynthetic process"/>
    <property type="evidence" value="ECO:0007669"/>
    <property type="project" value="UniProtKB-UniRule"/>
</dbReference>
<comment type="function">
    <text evidence="1 11">Condensation of UDP-2,3-diacylglucosamine and 2,3-diacylglucosamine-1-phosphate to form lipid A disaccharide, a precursor of lipid A, a phosphorylated glycolipid that anchors the lipopolysaccharide to the outer membrane of the cell.</text>
</comment>
<keyword evidence="8 11" id="KW-0808">Transferase</keyword>
<keyword evidence="9 11" id="KW-0443">Lipid metabolism</keyword>
<reference evidence="12" key="2">
    <citation type="submission" date="2020-06" db="EMBL/GenBank/DDBJ databases">
        <title>Whole Genome Sequence of Bradyrhizobium sp. Strain 323S2.</title>
        <authorList>
            <person name="Bromfield E.S.P."/>
        </authorList>
    </citation>
    <scope>NUCLEOTIDE SEQUENCE [LARGE SCALE GENOMIC DNA]</scope>
    <source>
        <strain evidence="12">323S2</strain>
    </source>
</reference>
<evidence type="ECO:0000256" key="9">
    <source>
        <dbReference type="ARBA" id="ARBA00023098"/>
    </source>
</evidence>
<keyword evidence="6 11" id="KW-0441">Lipid A biosynthesis</keyword>
<evidence type="ECO:0000256" key="3">
    <source>
        <dbReference type="ARBA" id="ARBA00012687"/>
    </source>
</evidence>
<evidence type="ECO:0000313" key="13">
    <source>
        <dbReference type="EMBL" id="UGX97772.1"/>
    </source>
</evidence>
<evidence type="ECO:0000256" key="10">
    <source>
        <dbReference type="ARBA" id="ARBA00048975"/>
    </source>
</evidence>
<dbReference type="EC" id="2.4.1.182" evidence="3 11"/>
<dbReference type="RefSeq" id="WP_063983036.1">
    <property type="nucleotide sequence ID" value="NZ_CP088280.1"/>
</dbReference>
<dbReference type="GO" id="GO:0005543">
    <property type="term" value="F:phospholipid binding"/>
    <property type="evidence" value="ECO:0007669"/>
    <property type="project" value="TreeGrafter"/>
</dbReference>
<dbReference type="GO" id="GO:0008915">
    <property type="term" value="F:lipid-A-disaccharide synthase activity"/>
    <property type="evidence" value="ECO:0007669"/>
    <property type="project" value="UniProtKB-UniRule"/>
</dbReference>
<dbReference type="Pfam" id="PF02684">
    <property type="entry name" value="LpxB"/>
    <property type="match status" value="1"/>
</dbReference>
<dbReference type="NCBIfam" id="TIGR00215">
    <property type="entry name" value="lpxB"/>
    <property type="match status" value="1"/>
</dbReference>
<comment type="catalytic activity">
    <reaction evidence="10 11">
        <text>a lipid X + a UDP-2-N,3-O-bis[(3R)-3-hydroxyacyl]-alpha-D-glucosamine = a lipid A disaccharide + UDP + H(+)</text>
        <dbReference type="Rhea" id="RHEA:67828"/>
        <dbReference type="ChEBI" id="CHEBI:15378"/>
        <dbReference type="ChEBI" id="CHEBI:58223"/>
        <dbReference type="ChEBI" id="CHEBI:137748"/>
        <dbReference type="ChEBI" id="CHEBI:176338"/>
        <dbReference type="ChEBI" id="CHEBI:176343"/>
        <dbReference type="EC" id="2.4.1.182"/>
    </reaction>
</comment>
<dbReference type="EMBL" id="CP088280">
    <property type="protein sequence ID" value="UGX97772.1"/>
    <property type="molecule type" value="Genomic_DNA"/>
</dbReference>
<dbReference type="GO" id="GO:0016020">
    <property type="term" value="C:membrane"/>
    <property type="evidence" value="ECO:0007669"/>
    <property type="project" value="GOC"/>
</dbReference>
<comment type="pathway">
    <text evidence="11">Bacterial outer membrane biogenesis; LPS lipid A biosynthesis.</text>
</comment>
<organism evidence="12">
    <name type="scientific">Bradyrhizobium barranii subsp. barranii</name>
    <dbReference type="NCBI Taxonomy" id="2823807"/>
    <lineage>
        <taxon>Bacteria</taxon>
        <taxon>Pseudomonadati</taxon>
        <taxon>Pseudomonadota</taxon>
        <taxon>Alphaproteobacteria</taxon>
        <taxon>Hyphomicrobiales</taxon>
        <taxon>Nitrobacteraceae</taxon>
        <taxon>Bradyrhizobium</taxon>
        <taxon>Bradyrhizobium barranii</taxon>
    </lineage>
</organism>
<evidence type="ECO:0000256" key="5">
    <source>
        <dbReference type="ARBA" id="ARBA00022516"/>
    </source>
</evidence>
<evidence type="ECO:0000256" key="7">
    <source>
        <dbReference type="ARBA" id="ARBA00022676"/>
    </source>
</evidence>
<evidence type="ECO:0000256" key="1">
    <source>
        <dbReference type="ARBA" id="ARBA00002056"/>
    </source>
</evidence>
<keyword evidence="7 11" id="KW-0328">Glycosyltransferase</keyword>
<dbReference type="EMBL" id="JACBFH010000001">
    <property type="protein sequence ID" value="NYY95424.1"/>
    <property type="molecule type" value="Genomic_DNA"/>
</dbReference>
<evidence type="ECO:0000256" key="4">
    <source>
        <dbReference type="ARBA" id="ARBA00020902"/>
    </source>
</evidence>
<evidence type="ECO:0000256" key="11">
    <source>
        <dbReference type="HAMAP-Rule" id="MF_00392"/>
    </source>
</evidence>
<dbReference type="HAMAP" id="MF_00392">
    <property type="entry name" value="LpxB"/>
    <property type="match status" value="1"/>
</dbReference>
<reference evidence="13 14" key="1">
    <citation type="journal article" date="2017" name="Syst. Appl. Microbiol.">
        <title>Soybeans inoculated with root zone soils of Canadian native legumes harbour diverse and novel Bradyrhizobium spp. that possess agricultural potential.</title>
        <authorList>
            <person name="Bromfield E.S.P."/>
            <person name="Cloutier S."/>
            <person name="Tambong J.T."/>
            <person name="Tran Thi T.V."/>
        </authorList>
    </citation>
    <scope>NUCLEOTIDE SEQUENCE [LARGE SCALE GENOMIC DNA]</scope>
    <source>
        <strain evidence="13 14">323S2</strain>
    </source>
</reference>
<dbReference type="Proteomes" id="UP000564836">
    <property type="component" value="Chromosome"/>
</dbReference>
<sequence length="397" mass="43903">MMQSRDPKRKIFLIATEESGDRLGSALMKVLRQRLGDGVQFVGVGGRTMAREGLETLFPIEELSIVGFAGVVQQLPKILRLIRQTADAVTAAAPDALVIIDSPDFTHRVARRVRAKTPEIPIVDYVAPQLWAWRPGRARTMRRYVDHVLGLLPFEPEEYRKLGGPPCSYVGHPLIEQLPSLRPNAEEQRRRDAEPPVLLVLPGSRRSEIRHHLDVFGATLGRLQAEGRAFELKLPTMPHLEATIREGIASWPVKPQIVVGETERRAAFRTARAALAKSGTVTLELALSGIPMVTAYRVGAIEAFILRRAIRVSSVILANLVIGEDVIPEFLQEDCVPEKLAPALSELLTDTPLRKRQVDSFARLDTIMSTGNKSPSVLAADIVLATMRKGRRQQTAS</sequence>
<dbReference type="PANTHER" id="PTHR30372:SF4">
    <property type="entry name" value="LIPID-A-DISACCHARIDE SYNTHASE, MITOCHONDRIAL-RELATED"/>
    <property type="match status" value="1"/>
</dbReference>
<proteinExistence type="inferred from homology"/>
<evidence type="ECO:0000313" key="14">
    <source>
        <dbReference type="Proteomes" id="UP000564836"/>
    </source>
</evidence>
<evidence type="ECO:0000313" key="12">
    <source>
        <dbReference type="EMBL" id="NYY95424.1"/>
    </source>
</evidence>
<keyword evidence="5 11" id="KW-0444">Lipid biosynthesis</keyword>
<name>A0A7Z0QJ26_9BRAD</name>
<evidence type="ECO:0000256" key="8">
    <source>
        <dbReference type="ARBA" id="ARBA00022679"/>
    </source>
</evidence>
<gene>
    <name evidence="11 12" type="primary">lpxB</name>
    <name evidence="13" type="ORF">G6321_00022575</name>
    <name evidence="12" type="ORF">G6321_45615</name>
</gene>
<comment type="similarity">
    <text evidence="2 11">Belongs to the LpxB family.</text>
</comment>
<dbReference type="InterPro" id="IPR003835">
    <property type="entry name" value="Glyco_trans_19"/>
</dbReference>
<evidence type="ECO:0000256" key="6">
    <source>
        <dbReference type="ARBA" id="ARBA00022556"/>
    </source>
</evidence>
<evidence type="ECO:0000256" key="2">
    <source>
        <dbReference type="ARBA" id="ARBA00007868"/>
    </source>
</evidence>
<dbReference type="PANTHER" id="PTHR30372">
    <property type="entry name" value="LIPID-A-DISACCHARIDE SYNTHASE"/>
    <property type="match status" value="1"/>
</dbReference>
<dbReference type="UniPathway" id="UPA00973"/>